<feature type="region of interest" description="Disordered" evidence="1">
    <location>
        <begin position="169"/>
        <end position="352"/>
    </location>
</feature>
<dbReference type="AlphaFoldDB" id="A0AAP6ZYQ3"/>
<dbReference type="EMBL" id="JABFOR010000003">
    <property type="protein sequence ID" value="NOJ69782.1"/>
    <property type="molecule type" value="Genomic_DNA"/>
</dbReference>
<accession>A0AAP6ZYQ3</accession>
<protein>
    <recommendedName>
        <fullName evidence="2">Putative zinc-finger domain-containing protein</fullName>
    </recommendedName>
</protein>
<feature type="compositionally biased region" description="Basic and acidic residues" evidence="1">
    <location>
        <begin position="234"/>
        <end position="260"/>
    </location>
</feature>
<feature type="compositionally biased region" description="Polar residues" evidence="1">
    <location>
        <begin position="329"/>
        <end position="343"/>
    </location>
</feature>
<dbReference type="InterPro" id="IPR027383">
    <property type="entry name" value="Znf_put"/>
</dbReference>
<feature type="domain" description="Putative zinc-finger" evidence="2">
    <location>
        <begin position="3"/>
        <end position="36"/>
    </location>
</feature>
<evidence type="ECO:0000256" key="1">
    <source>
        <dbReference type="SAM" id="MobiDB-lite"/>
    </source>
</evidence>
<feature type="compositionally biased region" description="Basic and acidic residues" evidence="1">
    <location>
        <begin position="213"/>
        <end position="223"/>
    </location>
</feature>
<gene>
    <name evidence="3" type="ORF">HMI46_04345</name>
</gene>
<organism evidence="3 4">
    <name type="scientific">Paenibacillus alvei</name>
    <name type="common">Bacillus alvei</name>
    <dbReference type="NCBI Taxonomy" id="44250"/>
    <lineage>
        <taxon>Bacteria</taxon>
        <taxon>Bacillati</taxon>
        <taxon>Bacillota</taxon>
        <taxon>Bacilli</taxon>
        <taxon>Bacillales</taxon>
        <taxon>Paenibacillaceae</taxon>
        <taxon>Paenibacillus</taxon>
    </lineage>
</organism>
<comment type="caution">
    <text evidence="3">The sequence shown here is derived from an EMBL/GenBank/DDBJ whole genome shotgun (WGS) entry which is preliminary data.</text>
</comment>
<feature type="compositionally biased region" description="Basic and acidic residues" evidence="1">
    <location>
        <begin position="274"/>
        <end position="302"/>
    </location>
</feature>
<evidence type="ECO:0000313" key="3">
    <source>
        <dbReference type="EMBL" id="NOJ69782.1"/>
    </source>
</evidence>
<evidence type="ECO:0000313" key="4">
    <source>
        <dbReference type="Proteomes" id="UP000552038"/>
    </source>
</evidence>
<dbReference type="Proteomes" id="UP000552038">
    <property type="component" value="Unassembled WGS sequence"/>
</dbReference>
<reference evidence="3 4" key="1">
    <citation type="submission" date="2020-05" db="EMBL/GenBank/DDBJ databases">
        <title>Whole genome sequencing and identification of novel metabolites from Paenibacillus alvei strain JR949.</title>
        <authorList>
            <person name="Rajendhran J."/>
            <person name="Sree Pranav P."/>
            <person name="Mahalakshmi B."/>
            <person name="Karthikeyan R."/>
        </authorList>
    </citation>
    <scope>NUCLEOTIDE SEQUENCE [LARGE SCALE GENOMIC DNA]</scope>
    <source>
        <strain evidence="3 4">JR949</strain>
    </source>
</reference>
<feature type="compositionally biased region" description="Basic and acidic residues" evidence="1">
    <location>
        <begin position="174"/>
        <end position="195"/>
    </location>
</feature>
<dbReference type="Pfam" id="PF13490">
    <property type="entry name" value="zf-HC2"/>
    <property type="match status" value="1"/>
</dbReference>
<feature type="compositionally biased region" description="Low complexity" evidence="1">
    <location>
        <begin position="196"/>
        <end position="207"/>
    </location>
</feature>
<dbReference type="RefSeq" id="WP_171415112.1">
    <property type="nucleotide sequence ID" value="NZ_JABFOR010000003.1"/>
</dbReference>
<evidence type="ECO:0000259" key="2">
    <source>
        <dbReference type="Pfam" id="PF13490"/>
    </source>
</evidence>
<name>A0AAP6ZYQ3_PAEAL</name>
<proteinExistence type="predicted"/>
<sequence>MNCSEVMELMQRRLDGDINDTEQRLLTEHINHCPACSEMAERLERLHMELVQLPKVEPKFSLVDAIMPTLDFIDRDEQLAAVESNVEPYPHEVKAVSPVTNGKSEKERIVKDRSQPQVAQRWFERIRWRATSAVVAAGLVLGLFIVNFKPPTVEQAGDFGELGKEQLMQSEAMDESHGSQETKSDSSSPVKEKPANNDPQNNQPDSSAYKAPDGTENKDHKASEQGVQEYKAGSADRESSKTEADSKGKSSRRQKEREIASTDQPPVKGGQPKTDLDKGKVPDKQEGKKEDAKKDQLQKDTKQTPAEEPPKEDTNQVQNDDGSTEEKQVNSLVGPSSITSTAEATAPNGSLMATWDNGQLLLYKLTGQERTKLQTIALADKPTELLWSADSSKLSIVTVAEDGKSVKQQYELKNESLELVKDTENQEEREVIEGSVQQQQ</sequence>